<evidence type="ECO:0000259" key="8">
    <source>
        <dbReference type="PROSITE" id="PS51078"/>
    </source>
</evidence>
<evidence type="ECO:0000313" key="9">
    <source>
        <dbReference type="EMBL" id="MDQ0370858.1"/>
    </source>
</evidence>
<dbReference type="FunFam" id="1.10.10.10:FF:000056">
    <property type="entry name" value="IclR family transcriptional regulator"/>
    <property type="match status" value="1"/>
</dbReference>
<dbReference type="GO" id="GO:0003700">
    <property type="term" value="F:DNA-binding transcription factor activity"/>
    <property type="evidence" value="ECO:0007669"/>
    <property type="project" value="TreeGrafter"/>
</dbReference>
<comment type="function">
    <text evidence="5">May be an activator protein for the gylABX operon.</text>
</comment>
<proteinExistence type="predicted"/>
<comment type="caution">
    <text evidence="9">The sequence shown here is derived from an EMBL/GenBank/DDBJ whole genome shotgun (WGS) entry which is preliminary data.</text>
</comment>
<dbReference type="Gene3D" id="1.10.10.10">
    <property type="entry name" value="Winged helix-like DNA-binding domain superfamily/Winged helix DNA-binding domain"/>
    <property type="match status" value="1"/>
</dbReference>
<evidence type="ECO:0000256" key="5">
    <source>
        <dbReference type="ARBA" id="ARBA00058938"/>
    </source>
</evidence>
<dbReference type="Proteomes" id="UP001240236">
    <property type="component" value="Unassembled WGS sequence"/>
</dbReference>
<dbReference type="EMBL" id="JAUSUZ010000001">
    <property type="protein sequence ID" value="MDQ0370858.1"/>
    <property type="molecule type" value="Genomic_DNA"/>
</dbReference>
<dbReference type="Pfam" id="PF09339">
    <property type="entry name" value="HTH_IclR"/>
    <property type="match status" value="1"/>
</dbReference>
<dbReference type="Gene3D" id="3.30.450.40">
    <property type="match status" value="1"/>
</dbReference>
<dbReference type="PANTHER" id="PTHR30136:SF24">
    <property type="entry name" value="HTH-TYPE TRANSCRIPTIONAL REPRESSOR ALLR"/>
    <property type="match status" value="1"/>
</dbReference>
<evidence type="ECO:0000256" key="4">
    <source>
        <dbReference type="ARBA" id="ARBA00023163"/>
    </source>
</evidence>
<name>A0AAE3W6J6_9ACTN</name>
<dbReference type="PROSITE" id="PS51078">
    <property type="entry name" value="ICLR_ED"/>
    <property type="match status" value="1"/>
</dbReference>
<dbReference type="InterPro" id="IPR005471">
    <property type="entry name" value="Tscrpt_reg_IclR_N"/>
</dbReference>
<dbReference type="SUPFAM" id="SSF55781">
    <property type="entry name" value="GAF domain-like"/>
    <property type="match status" value="1"/>
</dbReference>
<dbReference type="GO" id="GO:0045892">
    <property type="term" value="P:negative regulation of DNA-templated transcription"/>
    <property type="evidence" value="ECO:0007669"/>
    <property type="project" value="TreeGrafter"/>
</dbReference>
<gene>
    <name evidence="9" type="ORF">J2S42_007527</name>
</gene>
<dbReference type="AlphaFoldDB" id="A0AAE3W6J6"/>
<dbReference type="GO" id="GO:0006071">
    <property type="term" value="P:glycerol metabolic process"/>
    <property type="evidence" value="ECO:0007669"/>
    <property type="project" value="UniProtKB-KW"/>
</dbReference>
<dbReference type="PROSITE" id="PS51077">
    <property type="entry name" value="HTH_ICLR"/>
    <property type="match status" value="1"/>
</dbReference>
<dbReference type="InterPro" id="IPR050707">
    <property type="entry name" value="HTH_MetabolicPath_Reg"/>
</dbReference>
<accession>A0AAE3W6J6</accession>
<sequence>MPGLIQSIERSSAMLRLIGAAPAGLRVKEIADALGLAKSTAHSILRTLAHVGFVAQDPRDDRYRLGDALRTLGTGVDPNELRARALDWADTLAVRSRETVRVAALRDGAAVVAHHVFRPDDSAQRLEIGRRLPLHATALGKVLLAYAAGGTDVVLEPFTRSTITSDARLRAALAETRARGWAAAVGEHDAGTAGIAAPLRTTGGLVVGAIGVSGPVDRVCDTTGRPRARLVTHVADAARATSRALAR</sequence>
<dbReference type="GO" id="GO:0003677">
    <property type="term" value="F:DNA binding"/>
    <property type="evidence" value="ECO:0007669"/>
    <property type="project" value="UniProtKB-KW"/>
</dbReference>
<dbReference type="RefSeq" id="WP_307247160.1">
    <property type="nucleotide sequence ID" value="NZ_JAUSUZ010000001.1"/>
</dbReference>
<keyword evidence="4" id="KW-0804">Transcription</keyword>
<keyword evidence="10" id="KW-1185">Reference proteome</keyword>
<evidence type="ECO:0000256" key="6">
    <source>
        <dbReference type="ARBA" id="ARBA00070406"/>
    </source>
</evidence>
<protein>
    <recommendedName>
        <fullName evidence="6">Glycerol operon regulatory protein</fullName>
    </recommendedName>
</protein>
<dbReference type="InterPro" id="IPR029016">
    <property type="entry name" value="GAF-like_dom_sf"/>
</dbReference>
<evidence type="ECO:0000313" key="10">
    <source>
        <dbReference type="Proteomes" id="UP001240236"/>
    </source>
</evidence>
<organism evidence="9 10">
    <name type="scientific">Catenuloplanes indicus</name>
    <dbReference type="NCBI Taxonomy" id="137267"/>
    <lineage>
        <taxon>Bacteria</taxon>
        <taxon>Bacillati</taxon>
        <taxon>Actinomycetota</taxon>
        <taxon>Actinomycetes</taxon>
        <taxon>Micromonosporales</taxon>
        <taxon>Micromonosporaceae</taxon>
        <taxon>Catenuloplanes</taxon>
    </lineage>
</organism>
<dbReference type="Pfam" id="PF01614">
    <property type="entry name" value="IclR_C"/>
    <property type="match status" value="1"/>
</dbReference>
<keyword evidence="3 9" id="KW-0238">DNA-binding</keyword>
<keyword evidence="2" id="KW-0805">Transcription regulation</keyword>
<dbReference type="SMART" id="SM00346">
    <property type="entry name" value="HTH_ICLR"/>
    <property type="match status" value="1"/>
</dbReference>
<evidence type="ECO:0000256" key="1">
    <source>
        <dbReference type="ARBA" id="ARBA00022798"/>
    </source>
</evidence>
<dbReference type="InterPro" id="IPR036390">
    <property type="entry name" value="WH_DNA-bd_sf"/>
</dbReference>
<keyword evidence="1" id="KW-0319">Glycerol metabolism</keyword>
<dbReference type="InterPro" id="IPR014757">
    <property type="entry name" value="Tscrpt_reg_IclR_C"/>
</dbReference>
<evidence type="ECO:0000256" key="2">
    <source>
        <dbReference type="ARBA" id="ARBA00023015"/>
    </source>
</evidence>
<dbReference type="SUPFAM" id="SSF46785">
    <property type="entry name" value="Winged helix' DNA-binding domain"/>
    <property type="match status" value="1"/>
</dbReference>
<evidence type="ECO:0000259" key="7">
    <source>
        <dbReference type="PROSITE" id="PS51077"/>
    </source>
</evidence>
<dbReference type="PANTHER" id="PTHR30136">
    <property type="entry name" value="HELIX-TURN-HELIX TRANSCRIPTIONAL REGULATOR, ICLR FAMILY"/>
    <property type="match status" value="1"/>
</dbReference>
<feature type="domain" description="IclR-ED" evidence="8">
    <location>
        <begin position="68"/>
        <end position="247"/>
    </location>
</feature>
<evidence type="ECO:0000256" key="3">
    <source>
        <dbReference type="ARBA" id="ARBA00023125"/>
    </source>
</evidence>
<feature type="domain" description="HTH iclR-type" evidence="7">
    <location>
        <begin position="5"/>
        <end position="67"/>
    </location>
</feature>
<reference evidence="9 10" key="1">
    <citation type="submission" date="2023-07" db="EMBL/GenBank/DDBJ databases">
        <title>Sequencing the genomes of 1000 actinobacteria strains.</title>
        <authorList>
            <person name="Klenk H.-P."/>
        </authorList>
    </citation>
    <scope>NUCLEOTIDE SEQUENCE [LARGE SCALE GENOMIC DNA]</scope>
    <source>
        <strain evidence="9 10">DSM 44709</strain>
    </source>
</reference>
<dbReference type="InterPro" id="IPR036388">
    <property type="entry name" value="WH-like_DNA-bd_sf"/>
</dbReference>